<gene>
    <name evidence="13" type="ORF">SAMN05216404_11754</name>
</gene>
<dbReference type="InterPro" id="IPR038709">
    <property type="entry name" value="RpoN_core-bd_sf"/>
</dbReference>
<dbReference type="NCBIfam" id="NF009118">
    <property type="entry name" value="PRK12469.1"/>
    <property type="match status" value="1"/>
</dbReference>
<dbReference type="GO" id="GO:0003677">
    <property type="term" value="F:DNA binding"/>
    <property type="evidence" value="ECO:0007669"/>
    <property type="project" value="UniProtKB-KW"/>
</dbReference>
<keyword evidence="2 9" id="KW-0240">DNA-directed RNA polymerase</keyword>
<evidence type="ECO:0000256" key="5">
    <source>
        <dbReference type="ARBA" id="ARBA00023015"/>
    </source>
</evidence>
<protein>
    <recommendedName>
        <fullName evidence="9">RNA polymerase sigma-54 factor</fullName>
    </recommendedName>
</protein>
<evidence type="ECO:0000256" key="1">
    <source>
        <dbReference type="ARBA" id="ARBA00008798"/>
    </source>
</evidence>
<dbReference type="EMBL" id="FOCT01000017">
    <property type="protein sequence ID" value="SEO32264.1"/>
    <property type="molecule type" value="Genomic_DNA"/>
</dbReference>
<feature type="compositionally biased region" description="Basic and acidic residues" evidence="10">
    <location>
        <begin position="101"/>
        <end position="115"/>
    </location>
</feature>
<dbReference type="Pfam" id="PF00309">
    <property type="entry name" value="Sigma54_AID"/>
    <property type="match status" value="1"/>
</dbReference>
<keyword evidence="3 9" id="KW-0808">Transferase</keyword>
<keyword evidence="7 9" id="KW-0238">DNA-binding</keyword>
<dbReference type="NCBIfam" id="NF004598">
    <property type="entry name" value="PRK05932.1-5"/>
    <property type="match status" value="1"/>
</dbReference>
<keyword evidence="4 9" id="KW-0548">Nucleotidyltransferase</keyword>
<evidence type="ECO:0000256" key="7">
    <source>
        <dbReference type="ARBA" id="ARBA00023125"/>
    </source>
</evidence>
<reference evidence="13 14" key="1">
    <citation type="submission" date="2016-10" db="EMBL/GenBank/DDBJ databases">
        <authorList>
            <person name="de Groot N.N."/>
        </authorList>
    </citation>
    <scope>NUCLEOTIDE SEQUENCE [LARGE SCALE GENOMIC DNA]</scope>
    <source>
        <strain evidence="13 14">Nl18</strain>
    </source>
</reference>
<dbReference type="PRINTS" id="PR00045">
    <property type="entry name" value="SIGMA54FCT"/>
</dbReference>
<dbReference type="AlphaFoldDB" id="A0A1H8NRK9"/>
<dbReference type="GO" id="GO:0001216">
    <property type="term" value="F:DNA-binding transcription activator activity"/>
    <property type="evidence" value="ECO:0007669"/>
    <property type="project" value="InterPro"/>
</dbReference>
<evidence type="ECO:0000256" key="2">
    <source>
        <dbReference type="ARBA" id="ARBA00022478"/>
    </source>
</evidence>
<dbReference type="RefSeq" id="WP_074748938.1">
    <property type="nucleotide sequence ID" value="NZ_FOCT01000017.1"/>
</dbReference>
<keyword evidence="6 9" id="KW-0731">Sigma factor</keyword>
<dbReference type="Pfam" id="PF04963">
    <property type="entry name" value="Sigma54_CBD"/>
    <property type="match status" value="1"/>
</dbReference>
<dbReference type="GO" id="GO:0016779">
    <property type="term" value="F:nucleotidyltransferase activity"/>
    <property type="evidence" value="ECO:0007669"/>
    <property type="project" value="UniProtKB-KW"/>
</dbReference>
<feature type="domain" description="RNA polymerase sigma factor 54 DNA-binding" evidence="11">
    <location>
        <begin position="333"/>
        <end position="486"/>
    </location>
</feature>
<evidence type="ECO:0000256" key="8">
    <source>
        <dbReference type="ARBA" id="ARBA00023163"/>
    </source>
</evidence>
<evidence type="ECO:0000259" key="11">
    <source>
        <dbReference type="Pfam" id="PF04552"/>
    </source>
</evidence>
<evidence type="ECO:0000256" key="6">
    <source>
        <dbReference type="ARBA" id="ARBA00023082"/>
    </source>
</evidence>
<keyword evidence="5 9" id="KW-0805">Transcription regulation</keyword>
<evidence type="ECO:0000256" key="10">
    <source>
        <dbReference type="SAM" id="MobiDB-lite"/>
    </source>
</evidence>
<evidence type="ECO:0000256" key="4">
    <source>
        <dbReference type="ARBA" id="ARBA00022695"/>
    </source>
</evidence>
<dbReference type="PIRSF" id="PIRSF000774">
    <property type="entry name" value="RpoN"/>
    <property type="match status" value="1"/>
</dbReference>
<evidence type="ECO:0000313" key="14">
    <source>
        <dbReference type="Proteomes" id="UP000183898"/>
    </source>
</evidence>
<dbReference type="GO" id="GO:0000428">
    <property type="term" value="C:DNA-directed RNA polymerase complex"/>
    <property type="evidence" value="ECO:0007669"/>
    <property type="project" value="UniProtKB-KW"/>
</dbReference>
<dbReference type="InterPro" id="IPR007634">
    <property type="entry name" value="RNA_pol_sigma_54_DNA-bd"/>
</dbReference>
<keyword evidence="8 9" id="KW-0804">Transcription</keyword>
<evidence type="ECO:0000259" key="12">
    <source>
        <dbReference type="Pfam" id="PF04963"/>
    </source>
</evidence>
<proteinExistence type="inferred from homology"/>
<evidence type="ECO:0000313" key="13">
    <source>
        <dbReference type="EMBL" id="SEO32264.1"/>
    </source>
</evidence>
<dbReference type="PROSITE" id="PS00718">
    <property type="entry name" value="SIGMA54_2"/>
    <property type="match status" value="1"/>
</dbReference>
<dbReference type="PANTHER" id="PTHR32248">
    <property type="entry name" value="RNA POLYMERASE SIGMA-54 FACTOR"/>
    <property type="match status" value="1"/>
</dbReference>
<organism evidence="13 14">
    <name type="scientific">Nitrosospira multiformis</name>
    <dbReference type="NCBI Taxonomy" id="1231"/>
    <lineage>
        <taxon>Bacteria</taxon>
        <taxon>Pseudomonadati</taxon>
        <taxon>Pseudomonadota</taxon>
        <taxon>Betaproteobacteria</taxon>
        <taxon>Nitrosomonadales</taxon>
        <taxon>Nitrosomonadaceae</taxon>
        <taxon>Nitrosospira</taxon>
    </lineage>
</organism>
<dbReference type="GO" id="GO:0006352">
    <property type="term" value="P:DNA-templated transcription initiation"/>
    <property type="evidence" value="ECO:0007669"/>
    <property type="project" value="InterPro"/>
</dbReference>
<dbReference type="NCBIfam" id="TIGR02395">
    <property type="entry name" value="rpoN_sigma"/>
    <property type="match status" value="1"/>
</dbReference>
<evidence type="ECO:0000256" key="9">
    <source>
        <dbReference type="PIRNR" id="PIRNR000774"/>
    </source>
</evidence>
<feature type="domain" description="RNA polymerase sigma factor 54 core-binding" evidence="12">
    <location>
        <begin position="124"/>
        <end position="316"/>
    </location>
</feature>
<dbReference type="InterPro" id="IPR007046">
    <property type="entry name" value="RNA_pol_sigma_54_core-bd"/>
</dbReference>
<dbReference type="PANTHER" id="PTHR32248:SF4">
    <property type="entry name" value="RNA POLYMERASE SIGMA-54 FACTOR"/>
    <property type="match status" value="1"/>
</dbReference>
<dbReference type="InterPro" id="IPR000394">
    <property type="entry name" value="RNA_pol_sigma_54"/>
</dbReference>
<dbReference type="GO" id="GO:0016987">
    <property type="term" value="F:sigma factor activity"/>
    <property type="evidence" value="ECO:0007669"/>
    <property type="project" value="UniProtKB-KW"/>
</dbReference>
<comment type="similarity">
    <text evidence="1 9">Belongs to the sigma-54 factor family.</text>
</comment>
<dbReference type="PROSITE" id="PS00717">
    <property type="entry name" value="SIGMA54_1"/>
    <property type="match status" value="1"/>
</dbReference>
<accession>A0A1H8NRK9</accession>
<evidence type="ECO:0000256" key="3">
    <source>
        <dbReference type="ARBA" id="ARBA00022679"/>
    </source>
</evidence>
<sequence>MKPTLQVKLSQHLALTPQLQQSIRLLQLSTIELNQEIERIVQENPLLELDDSIGNDSTDYHNVIPEELAAPLPNELEVAEESIPILSVEAETDVKQPLDEREWLPDDSVFRHNRDDEDERDIPQQAVEPPNLRDHLNSQLSLSQISQRDRKITGLLIDSLDDDGYLVQDLEELVDLLPAELSIDIDDLHIALEHLQHLDPPGIGARNLRECLVMQLQALPPDTPYLQQALALVNNHLESLASRDFSAIKRVLHCNDDCLRSVQQMITRLNPRPATAFSSAVACYIVPDVIVTKVGGSWVASLNPEAMPRLRINRLYAEILKGCNDDSTRRLISQLHEAKWLVKNVQQRFNTILKASAAIVERQQQFFEHGAVAMRPMVLREIADVLNLHESTISRVTTQKFMRTPRGIFELKYFFGSHVSTDSGGACSATAIRALIKQMISAENSRKPLSDNQISEVLGQQGIMVARRTVAKYRESLQIPSVNLRKSF</sequence>
<dbReference type="Pfam" id="PF04552">
    <property type="entry name" value="Sigma54_DBD"/>
    <property type="match status" value="1"/>
</dbReference>
<dbReference type="Gene3D" id="1.10.10.60">
    <property type="entry name" value="Homeodomain-like"/>
    <property type="match status" value="1"/>
</dbReference>
<dbReference type="Gene3D" id="1.10.10.1330">
    <property type="entry name" value="RNA polymerase sigma-54 factor, core-binding domain"/>
    <property type="match status" value="1"/>
</dbReference>
<dbReference type="Proteomes" id="UP000183898">
    <property type="component" value="Unassembled WGS sequence"/>
</dbReference>
<dbReference type="PROSITE" id="PS50044">
    <property type="entry name" value="SIGMA54_3"/>
    <property type="match status" value="1"/>
</dbReference>
<comment type="function">
    <text evidence="9">Sigma factors are initiation factors that promote the attachment of RNA polymerase to specific initiation sites and are then released.</text>
</comment>
<name>A0A1H8NRK9_9PROT</name>
<feature type="region of interest" description="Disordered" evidence="10">
    <location>
        <begin position="101"/>
        <end position="131"/>
    </location>
</feature>
<dbReference type="NCBIfam" id="NF004595">
    <property type="entry name" value="PRK05932.1-2"/>
    <property type="match status" value="1"/>
</dbReference>